<evidence type="ECO:0008006" key="3">
    <source>
        <dbReference type="Google" id="ProtNLM"/>
    </source>
</evidence>
<name>A0ABR3M0Z2_9TELE</name>
<evidence type="ECO:0000313" key="1">
    <source>
        <dbReference type="EMBL" id="KAL1258250.1"/>
    </source>
</evidence>
<evidence type="ECO:0000313" key="2">
    <source>
        <dbReference type="Proteomes" id="UP001558613"/>
    </source>
</evidence>
<comment type="caution">
    <text evidence="1">The sequence shown here is derived from an EMBL/GenBank/DDBJ whole genome shotgun (WGS) entry which is preliminary data.</text>
</comment>
<gene>
    <name evidence="1" type="ORF">QQF64_011494</name>
</gene>
<proteinExistence type="predicted"/>
<dbReference type="EMBL" id="JAYMGO010000017">
    <property type="protein sequence ID" value="KAL1258250.1"/>
    <property type="molecule type" value="Genomic_DNA"/>
</dbReference>
<keyword evidence="2" id="KW-1185">Reference proteome</keyword>
<protein>
    <recommendedName>
        <fullName evidence="3">Secreted protein</fullName>
    </recommendedName>
</protein>
<organism evidence="1 2">
    <name type="scientific">Cirrhinus molitorella</name>
    <name type="common">mud carp</name>
    <dbReference type="NCBI Taxonomy" id="172907"/>
    <lineage>
        <taxon>Eukaryota</taxon>
        <taxon>Metazoa</taxon>
        <taxon>Chordata</taxon>
        <taxon>Craniata</taxon>
        <taxon>Vertebrata</taxon>
        <taxon>Euteleostomi</taxon>
        <taxon>Actinopterygii</taxon>
        <taxon>Neopterygii</taxon>
        <taxon>Teleostei</taxon>
        <taxon>Ostariophysi</taxon>
        <taxon>Cypriniformes</taxon>
        <taxon>Cyprinidae</taxon>
        <taxon>Labeoninae</taxon>
        <taxon>Labeonini</taxon>
        <taxon>Cirrhinus</taxon>
    </lineage>
</organism>
<reference evidence="1 2" key="1">
    <citation type="submission" date="2023-09" db="EMBL/GenBank/DDBJ databases">
        <authorList>
            <person name="Wang M."/>
        </authorList>
    </citation>
    <scope>NUCLEOTIDE SEQUENCE [LARGE SCALE GENOMIC DNA]</scope>
    <source>
        <strain evidence="1">GT-2023</strain>
        <tissue evidence="1">Liver</tissue>
    </source>
</reference>
<dbReference type="Proteomes" id="UP001558613">
    <property type="component" value="Unassembled WGS sequence"/>
</dbReference>
<accession>A0ABR3M0Z2</accession>
<sequence>MHLYPSSLLQQRAVFCLAFLIKNLLSLTPRFPNQAGSEHISNICALGADLRLHVIQTCPRSQWSTLLRQSIIDDEIWQAVEPYGPFFLPQLLVFPQLICADQVVCRSTCLGPYVTGSAYERSSCNFPLFNTSQEKKDRQTFRGFPFSAHSH</sequence>